<protein>
    <submittedName>
        <fullName evidence="2">(raccoon dog) hypothetical protein</fullName>
    </submittedName>
</protein>
<reference evidence="2" key="1">
    <citation type="submission" date="2020-12" db="EMBL/GenBank/DDBJ databases">
        <authorList>
            <consortium name="Molecular Ecology Group"/>
        </authorList>
    </citation>
    <scope>NUCLEOTIDE SEQUENCE</scope>
    <source>
        <strain evidence="2">TBG_1078</strain>
    </source>
</reference>
<keyword evidence="1" id="KW-0472">Membrane</keyword>
<proteinExistence type="predicted"/>
<dbReference type="AlphaFoldDB" id="A0A811Z6Q2"/>
<dbReference type="EMBL" id="CAJHUB010000755">
    <property type="protein sequence ID" value="CAD7684022.1"/>
    <property type="molecule type" value="Genomic_DNA"/>
</dbReference>
<dbReference type="Proteomes" id="UP000645828">
    <property type="component" value="Unassembled WGS sequence"/>
</dbReference>
<feature type="transmembrane region" description="Helical" evidence="1">
    <location>
        <begin position="71"/>
        <end position="88"/>
    </location>
</feature>
<organism evidence="2 3">
    <name type="scientific">Nyctereutes procyonoides</name>
    <name type="common">Raccoon dog</name>
    <name type="synonym">Canis procyonoides</name>
    <dbReference type="NCBI Taxonomy" id="34880"/>
    <lineage>
        <taxon>Eukaryota</taxon>
        <taxon>Metazoa</taxon>
        <taxon>Chordata</taxon>
        <taxon>Craniata</taxon>
        <taxon>Vertebrata</taxon>
        <taxon>Euteleostomi</taxon>
        <taxon>Mammalia</taxon>
        <taxon>Eutheria</taxon>
        <taxon>Laurasiatheria</taxon>
        <taxon>Carnivora</taxon>
        <taxon>Caniformia</taxon>
        <taxon>Canidae</taxon>
        <taxon>Nyctereutes</taxon>
    </lineage>
</organism>
<evidence type="ECO:0000256" key="1">
    <source>
        <dbReference type="SAM" id="Phobius"/>
    </source>
</evidence>
<accession>A0A811Z6Q2</accession>
<comment type="caution">
    <text evidence="2">The sequence shown here is derived from an EMBL/GenBank/DDBJ whole genome shotgun (WGS) entry which is preliminary data.</text>
</comment>
<keyword evidence="1" id="KW-0812">Transmembrane</keyword>
<evidence type="ECO:0000313" key="3">
    <source>
        <dbReference type="Proteomes" id="UP000645828"/>
    </source>
</evidence>
<evidence type="ECO:0000313" key="2">
    <source>
        <dbReference type="EMBL" id="CAD7684022.1"/>
    </source>
</evidence>
<gene>
    <name evidence="2" type="ORF">NYPRO_LOCUS16815</name>
</gene>
<keyword evidence="1" id="KW-1133">Transmembrane helix</keyword>
<keyword evidence="3" id="KW-1185">Reference proteome</keyword>
<name>A0A811Z6Q2_NYCPR</name>
<sequence length="98" mass="10826">MTFVTKSSNQNLIIFLSKIQTTIKSTKALDPSTLPDGRIWLLGFNPYFFQHNSFCMGNASKRVGRQGCAQIGFLVPFFMPLLILSMAAELPGGTEILP</sequence>